<evidence type="ECO:0000313" key="4">
    <source>
        <dbReference type="Proteomes" id="UP000216316"/>
    </source>
</evidence>
<dbReference type="RefSeq" id="WP_094516724.1">
    <property type="nucleotide sequence ID" value="NZ_NGNV01000007.1"/>
</dbReference>
<comment type="caution">
    <text evidence="2">The sequence shown here is derived from an EMBL/GenBank/DDBJ whole genome shotgun (WGS) entry which is preliminary data.</text>
</comment>
<organism evidence="2 3">
    <name type="scientific">Lactobacillus taiwanensis</name>
    <dbReference type="NCBI Taxonomy" id="508451"/>
    <lineage>
        <taxon>Bacteria</taxon>
        <taxon>Bacillati</taxon>
        <taxon>Bacillota</taxon>
        <taxon>Bacilli</taxon>
        <taxon>Lactobacillales</taxon>
        <taxon>Lactobacillaceae</taxon>
        <taxon>Lactobacillus</taxon>
    </lineage>
</organism>
<dbReference type="Proteomes" id="UP000215828">
    <property type="component" value="Unassembled WGS sequence"/>
</dbReference>
<dbReference type="EMBL" id="NGNV01000007">
    <property type="protein sequence ID" value="OYR88665.1"/>
    <property type="molecule type" value="Genomic_DNA"/>
</dbReference>
<evidence type="ECO:0000313" key="2">
    <source>
        <dbReference type="EMBL" id="OYR91949.1"/>
    </source>
</evidence>
<proteinExistence type="predicted"/>
<keyword evidence="4" id="KW-1185">Reference proteome</keyword>
<protein>
    <submittedName>
        <fullName evidence="2">Tellurium resistance protein TerC</fullName>
    </submittedName>
</protein>
<accession>A0A256LEV4</accession>
<reference evidence="3 4" key="3">
    <citation type="submission" date="2017-09" db="EMBL/GenBank/DDBJ databases">
        <title>Tripartite evolution among Lactobacillus johnsonii, Lactobacillus taiwanensis, Lactobacillus reuteri and their rodent host.</title>
        <authorList>
            <person name="Wang T."/>
            <person name="Knowles S."/>
            <person name="Cheng C."/>
        </authorList>
    </citation>
    <scope>NUCLEOTIDE SEQUENCE [LARGE SCALE GENOMIC DNA]</scope>
    <source>
        <strain evidence="2 3">609q</strain>
        <strain evidence="1 4">609u</strain>
    </source>
</reference>
<dbReference type="EMBL" id="NGNX01000012">
    <property type="protein sequence ID" value="OYR91949.1"/>
    <property type="molecule type" value="Genomic_DNA"/>
</dbReference>
<evidence type="ECO:0000313" key="3">
    <source>
        <dbReference type="Proteomes" id="UP000215828"/>
    </source>
</evidence>
<dbReference type="Proteomes" id="UP000216316">
    <property type="component" value="Unassembled WGS sequence"/>
</dbReference>
<reference evidence="2 3" key="1">
    <citation type="submission" date="2017-04" db="EMBL/GenBank/DDBJ databases">
        <authorList>
            <person name="Afonso C.L."/>
            <person name="Miller P.J."/>
            <person name="Scott M.A."/>
            <person name="Spackman E."/>
            <person name="Goraichik I."/>
            <person name="Dimitrov K.M."/>
            <person name="Suarez D.L."/>
            <person name="Swayne D.E."/>
        </authorList>
    </citation>
    <scope>NUCLEOTIDE SEQUENCE [LARGE SCALE GENOMIC DNA]</scope>
    <source>
        <strain evidence="2 3">609q</strain>
    </source>
</reference>
<gene>
    <name evidence="1" type="ORF">CBF53_02235</name>
    <name evidence="2" type="ORF">CBF70_05260</name>
</gene>
<reference evidence="1 4" key="2">
    <citation type="submission" date="2017-05" db="EMBL/GenBank/DDBJ databases">
        <authorList>
            <person name="Lin X.B."/>
            <person name="Stothard P."/>
            <person name="Tasseva G."/>
            <person name="Walter J."/>
        </authorList>
    </citation>
    <scope>NUCLEOTIDE SEQUENCE [LARGE SCALE GENOMIC DNA]</scope>
    <source>
        <strain evidence="1 4">609u</strain>
    </source>
</reference>
<sequence length="417" mass="48342">MKVKKQYFIFQLKCFFTNPKNIGLFVLTFILSLYFGLVSVPNRQIIEKVDPYTIKGEYQRYNLFLKKAVTKINEMQKSKNAHEVPNEGYVNALKTYPAILKFDKHRLHGIKTNNWREYAIYSSRWYKDVDHLIFVDENEQFLYPVQYYQNNNYREDGHFGYQRTAHLYDALVKSKQPLTRNSIEERTTLQILQNSISGWTALILIIIVIFFAADIVPNDRKNKSVLKNIPLSKSSILWIKTMVVEIGVGINFLLALVIITLCTAPKYGFGSFNLRTTFYMGRLYFLQPFKYPTLGEYFGQFGIFAILIVFLFIRLTILFSIIFRNEYIAEILATMFAVSGKVFYFSLGMGYVYPFLQNLPMTYFSIGESLTGNLAYLMDSPGWGFVAGLYPLIFAILIVEICMIIISHSNRVSLVKG</sequence>
<evidence type="ECO:0000313" key="1">
    <source>
        <dbReference type="EMBL" id="OYR88665.1"/>
    </source>
</evidence>
<name>A0A256LEV4_9LACO</name>
<dbReference type="AlphaFoldDB" id="A0A256LEV4"/>